<sequence length="36" mass="3999">MGESRVRLPGGVVREWGQGHRLWGDGKVGVVKPQNR</sequence>
<evidence type="ECO:0000313" key="1">
    <source>
        <dbReference type="EMBL" id="JAH31156.1"/>
    </source>
</evidence>
<organism evidence="1">
    <name type="scientific">Anguilla anguilla</name>
    <name type="common">European freshwater eel</name>
    <name type="synonym">Muraena anguilla</name>
    <dbReference type="NCBI Taxonomy" id="7936"/>
    <lineage>
        <taxon>Eukaryota</taxon>
        <taxon>Metazoa</taxon>
        <taxon>Chordata</taxon>
        <taxon>Craniata</taxon>
        <taxon>Vertebrata</taxon>
        <taxon>Euteleostomi</taxon>
        <taxon>Actinopterygii</taxon>
        <taxon>Neopterygii</taxon>
        <taxon>Teleostei</taxon>
        <taxon>Anguilliformes</taxon>
        <taxon>Anguillidae</taxon>
        <taxon>Anguilla</taxon>
    </lineage>
</organism>
<dbReference type="EMBL" id="GBXM01077421">
    <property type="protein sequence ID" value="JAH31156.1"/>
    <property type="molecule type" value="Transcribed_RNA"/>
</dbReference>
<name>A0A0E9RPQ5_ANGAN</name>
<protein>
    <submittedName>
        <fullName evidence="1">Uncharacterized protein</fullName>
    </submittedName>
</protein>
<proteinExistence type="predicted"/>
<reference evidence="1" key="2">
    <citation type="journal article" date="2015" name="Fish Shellfish Immunol.">
        <title>Early steps in the European eel (Anguilla anguilla)-Vibrio vulnificus interaction in the gills: Role of the RtxA13 toxin.</title>
        <authorList>
            <person name="Callol A."/>
            <person name="Pajuelo D."/>
            <person name="Ebbesson L."/>
            <person name="Teles M."/>
            <person name="MacKenzie S."/>
            <person name="Amaro C."/>
        </authorList>
    </citation>
    <scope>NUCLEOTIDE SEQUENCE</scope>
</reference>
<dbReference type="AlphaFoldDB" id="A0A0E9RPQ5"/>
<reference evidence="1" key="1">
    <citation type="submission" date="2014-11" db="EMBL/GenBank/DDBJ databases">
        <authorList>
            <person name="Amaro Gonzalez C."/>
        </authorList>
    </citation>
    <scope>NUCLEOTIDE SEQUENCE</scope>
</reference>
<accession>A0A0E9RPQ5</accession>